<comment type="caution">
    <text evidence="1">The sequence shown here is derived from an EMBL/GenBank/DDBJ whole genome shotgun (WGS) entry which is preliminary data.</text>
</comment>
<keyword evidence="2" id="KW-1185">Reference proteome</keyword>
<dbReference type="AlphaFoldDB" id="A0A445GVY2"/>
<evidence type="ECO:0000313" key="2">
    <source>
        <dbReference type="Proteomes" id="UP000289340"/>
    </source>
</evidence>
<proteinExistence type="predicted"/>
<name>A0A445GVY2_GLYSO</name>
<sequence length="176" mass="20199">MLVVGAVEESQENFEPEPKAELALKLKKAMTERKEKLKDENLLSRVAHEINEIEWPRLGSHIWVLLHRYIRLPGPFPQRLRLTPSKLGVVTEAHEGEVREWRKGSLRRGTGSVSLRLSCRFVVAEQNAAGWPPWLTFVAREAIQGWVSLITDSFERLDKTIEVAREVHVDSFNIGR</sequence>
<reference evidence="1 2" key="1">
    <citation type="submission" date="2018-09" db="EMBL/GenBank/DDBJ databases">
        <title>A high-quality reference genome of wild soybean provides a powerful tool to mine soybean genomes.</title>
        <authorList>
            <person name="Xie M."/>
            <person name="Chung C.Y.L."/>
            <person name="Li M.-W."/>
            <person name="Wong F.-L."/>
            <person name="Chan T.-F."/>
            <person name="Lam H.-M."/>
        </authorList>
    </citation>
    <scope>NUCLEOTIDE SEQUENCE [LARGE SCALE GENOMIC DNA]</scope>
    <source>
        <strain evidence="2">cv. W05</strain>
        <tissue evidence="1">Hypocotyl of etiolated seedlings</tissue>
    </source>
</reference>
<protein>
    <submittedName>
        <fullName evidence="1">Uncharacterized protein</fullName>
    </submittedName>
</protein>
<gene>
    <name evidence="1" type="ORF">D0Y65_041457</name>
</gene>
<dbReference type="Proteomes" id="UP000289340">
    <property type="component" value="Chromosome 15"/>
</dbReference>
<organism evidence="1 2">
    <name type="scientific">Glycine soja</name>
    <name type="common">Wild soybean</name>
    <dbReference type="NCBI Taxonomy" id="3848"/>
    <lineage>
        <taxon>Eukaryota</taxon>
        <taxon>Viridiplantae</taxon>
        <taxon>Streptophyta</taxon>
        <taxon>Embryophyta</taxon>
        <taxon>Tracheophyta</taxon>
        <taxon>Spermatophyta</taxon>
        <taxon>Magnoliopsida</taxon>
        <taxon>eudicotyledons</taxon>
        <taxon>Gunneridae</taxon>
        <taxon>Pentapetalae</taxon>
        <taxon>rosids</taxon>
        <taxon>fabids</taxon>
        <taxon>Fabales</taxon>
        <taxon>Fabaceae</taxon>
        <taxon>Papilionoideae</taxon>
        <taxon>50 kb inversion clade</taxon>
        <taxon>NPAAA clade</taxon>
        <taxon>indigoferoid/millettioid clade</taxon>
        <taxon>Phaseoleae</taxon>
        <taxon>Glycine</taxon>
        <taxon>Glycine subgen. Soja</taxon>
    </lineage>
</organism>
<accession>A0A445GVY2</accession>
<dbReference type="EMBL" id="QZWG01000015">
    <property type="protein sequence ID" value="RZB65408.1"/>
    <property type="molecule type" value="Genomic_DNA"/>
</dbReference>
<dbReference type="EMBL" id="QZWG01000015">
    <property type="protein sequence ID" value="RZB65406.1"/>
    <property type="molecule type" value="Genomic_DNA"/>
</dbReference>
<evidence type="ECO:0000313" key="1">
    <source>
        <dbReference type="EMBL" id="RZB65406.1"/>
    </source>
</evidence>
<dbReference type="EMBL" id="QZWG01000015">
    <property type="protein sequence ID" value="RZB65407.1"/>
    <property type="molecule type" value="Genomic_DNA"/>
</dbReference>